<sequence length="728" mass="82345">MSKLAVLELKGNLNHQGFFVTLHISQGNITSGTTIDGYLPASTQLLEDLIQWQQDYRHLSGSNRVLKPYKIKHDGTINPIETCTKSAQKLLQQFQSWLRSESFRNVELHLRQELKPNDSVQLLIRTTNSEVQALPWHLWDFIEQYPQAEIALSGVGSYPSFYKSNLENSNPNKVNILAVLGDSKNIDIESDRKTLNQLTEANVEFLVEPTHQKLNDILYEQSWDILFFAGHSQTESEGQGILRLNSTTELTIDEIRYGVRRSIANGLQLAIFNSCDGLGLAHALTKLQLPQMIVMREAVPDFVAQEFLKYFLRAFSQGQSLHLAQREARERLQGMEKTYPCASWLPVIYQPSVTKPLNWFDLFKHEHETTSTEQVIVEPKVAAPTQKSRTLSFGIKFGIVLVCSVLVSSVVLGMRSLGLLQGWELKAFDHLMRLRSGQNIPDNRILIVKIEEEDIQAQRNQGMKMEGSLADQALLELLQKISPHQPSVIGLDIIHDFPFSTELQSHLKEQNLIAICQAMSITSKLPGIKPPEEDFMAQKLGFNNVPVDVDGVLRRQFLGMPPKQFCPAEQSFGFRIAQRYLEDIHGMKKEWVRVSPNRNKKIQLGSQIFPRLERNAGGYQLSQGDANGYQVLVNYRTTSPKQVNLREILSGSLESQLAGLISDRIILIGVVDRNIDTHPTPYSKGLKAEEMPGVVVQAHMISQIISAALGERPLLSWWTEWLETLWIG</sequence>
<proteinExistence type="predicted"/>
<dbReference type="Pfam" id="PF12770">
    <property type="entry name" value="CHAT"/>
    <property type="match status" value="1"/>
</dbReference>
<feature type="domain" description="CHASE2" evidence="1">
    <location>
        <begin position="420"/>
        <end position="728"/>
    </location>
</feature>
<reference evidence="2" key="1">
    <citation type="submission" date="2019-11" db="EMBL/GenBank/DDBJ databases">
        <title>Genomic insights into an expanded diversity of filamentous marine cyanobacteria reveals the extraordinary biosynthetic potential of Moorea and Okeania.</title>
        <authorList>
            <person name="Ferreira Leao T."/>
            <person name="Wang M."/>
            <person name="Moss N."/>
            <person name="Da Silva R."/>
            <person name="Sanders J."/>
            <person name="Nurk S."/>
            <person name="Gurevich A."/>
            <person name="Humphrey G."/>
            <person name="Reher R."/>
            <person name="Zhu Q."/>
            <person name="Belda-Ferre P."/>
            <person name="Glukhov E."/>
            <person name="Rex R."/>
            <person name="Dorrestein P.C."/>
            <person name="Knight R."/>
            <person name="Pevzner P."/>
            <person name="Gerwick W.H."/>
            <person name="Gerwick L."/>
        </authorList>
    </citation>
    <scope>NUCLEOTIDE SEQUENCE</scope>
    <source>
        <strain evidence="2">SIO1C4</strain>
    </source>
</reference>
<dbReference type="AlphaFoldDB" id="A0A6B3NJ87"/>
<gene>
    <name evidence="2" type="ORF">F6J89_21770</name>
</gene>
<protein>
    <submittedName>
        <fullName evidence="2">CHASE2 domain-containing protein</fullName>
    </submittedName>
</protein>
<dbReference type="Pfam" id="PF05226">
    <property type="entry name" value="CHASE2"/>
    <property type="match status" value="1"/>
</dbReference>
<accession>A0A6B3NJ87</accession>
<dbReference type="InterPro" id="IPR024983">
    <property type="entry name" value="CHAT_dom"/>
</dbReference>
<feature type="non-terminal residue" evidence="2">
    <location>
        <position position="728"/>
    </location>
</feature>
<evidence type="ECO:0000313" key="2">
    <source>
        <dbReference type="EMBL" id="NER30174.1"/>
    </source>
</evidence>
<dbReference type="SMART" id="SM01080">
    <property type="entry name" value="CHASE2"/>
    <property type="match status" value="1"/>
</dbReference>
<dbReference type="EMBL" id="JAAHFQ010000500">
    <property type="protein sequence ID" value="NER30174.1"/>
    <property type="molecule type" value="Genomic_DNA"/>
</dbReference>
<name>A0A6B3NJ87_9CYAN</name>
<dbReference type="InterPro" id="IPR007890">
    <property type="entry name" value="CHASE2"/>
</dbReference>
<comment type="caution">
    <text evidence="2">The sequence shown here is derived from an EMBL/GenBank/DDBJ whole genome shotgun (WGS) entry which is preliminary data.</text>
</comment>
<organism evidence="2">
    <name type="scientific">Symploca sp. SIO1C4</name>
    <dbReference type="NCBI Taxonomy" id="2607765"/>
    <lineage>
        <taxon>Bacteria</taxon>
        <taxon>Bacillati</taxon>
        <taxon>Cyanobacteriota</taxon>
        <taxon>Cyanophyceae</taxon>
        <taxon>Coleofasciculales</taxon>
        <taxon>Coleofasciculaceae</taxon>
        <taxon>Symploca</taxon>
    </lineage>
</organism>
<evidence type="ECO:0000259" key="1">
    <source>
        <dbReference type="SMART" id="SM01080"/>
    </source>
</evidence>